<organism evidence="6 7">
    <name type="scientific">Streptomyces spongiae</name>
    <dbReference type="NCBI Taxonomy" id="565072"/>
    <lineage>
        <taxon>Bacteria</taxon>
        <taxon>Bacillati</taxon>
        <taxon>Actinomycetota</taxon>
        <taxon>Actinomycetes</taxon>
        <taxon>Kitasatosporales</taxon>
        <taxon>Streptomycetaceae</taxon>
        <taxon>Streptomyces</taxon>
    </lineage>
</organism>
<dbReference type="PANTHER" id="PTHR11699">
    <property type="entry name" value="ALDEHYDE DEHYDROGENASE-RELATED"/>
    <property type="match status" value="1"/>
</dbReference>
<dbReference type="PROSITE" id="PS00070">
    <property type="entry name" value="ALDEHYDE_DEHYDR_CYS"/>
    <property type="match status" value="1"/>
</dbReference>
<evidence type="ECO:0000256" key="2">
    <source>
        <dbReference type="ARBA" id="ARBA00023002"/>
    </source>
</evidence>
<dbReference type="Pfam" id="PF00171">
    <property type="entry name" value="Aldedh"/>
    <property type="match status" value="1"/>
</dbReference>
<dbReference type="CDD" id="cd07112">
    <property type="entry name" value="ALDH_GABALDH-PuuC"/>
    <property type="match status" value="1"/>
</dbReference>
<dbReference type="InterPro" id="IPR016162">
    <property type="entry name" value="Ald_DH_N"/>
</dbReference>
<dbReference type="AlphaFoldDB" id="A0A5N8X8P8"/>
<dbReference type="InterPro" id="IPR029510">
    <property type="entry name" value="Ald_DH_CS_GLU"/>
</dbReference>
<dbReference type="EMBL" id="VJZC01000004">
    <property type="protein sequence ID" value="MPY55870.1"/>
    <property type="molecule type" value="Genomic_DNA"/>
</dbReference>
<dbReference type="RefSeq" id="WP_152769353.1">
    <property type="nucleotide sequence ID" value="NZ_VJZC01000004.1"/>
</dbReference>
<accession>A0A5N8X8P8</accession>
<dbReference type="OrthoDB" id="6882680at2"/>
<dbReference type="InterPro" id="IPR016163">
    <property type="entry name" value="Ald_DH_C"/>
</dbReference>
<protein>
    <submittedName>
        <fullName evidence="6">Aldehyde dehydrogenase</fullName>
    </submittedName>
</protein>
<dbReference type="InterPro" id="IPR016161">
    <property type="entry name" value="Ald_DH/histidinol_DH"/>
</dbReference>
<evidence type="ECO:0000259" key="5">
    <source>
        <dbReference type="Pfam" id="PF00171"/>
    </source>
</evidence>
<dbReference type="GO" id="GO:0016620">
    <property type="term" value="F:oxidoreductase activity, acting on the aldehyde or oxo group of donors, NAD or NADP as acceptor"/>
    <property type="evidence" value="ECO:0007669"/>
    <property type="project" value="InterPro"/>
</dbReference>
<comment type="similarity">
    <text evidence="1 4">Belongs to the aldehyde dehydrogenase family.</text>
</comment>
<dbReference type="Proteomes" id="UP000400924">
    <property type="component" value="Unassembled WGS sequence"/>
</dbReference>
<dbReference type="InterPro" id="IPR016160">
    <property type="entry name" value="Ald_DH_CS_CYS"/>
</dbReference>
<evidence type="ECO:0000256" key="1">
    <source>
        <dbReference type="ARBA" id="ARBA00009986"/>
    </source>
</evidence>
<evidence type="ECO:0000256" key="4">
    <source>
        <dbReference type="RuleBase" id="RU003345"/>
    </source>
</evidence>
<proteinExistence type="inferred from homology"/>
<dbReference type="SUPFAM" id="SSF53720">
    <property type="entry name" value="ALDH-like"/>
    <property type="match status" value="1"/>
</dbReference>
<feature type="domain" description="Aldehyde dehydrogenase" evidence="5">
    <location>
        <begin position="21"/>
        <end position="486"/>
    </location>
</feature>
<evidence type="ECO:0000313" key="7">
    <source>
        <dbReference type="Proteomes" id="UP000400924"/>
    </source>
</evidence>
<keyword evidence="7" id="KW-1185">Reference proteome</keyword>
<dbReference type="Gene3D" id="3.40.605.10">
    <property type="entry name" value="Aldehyde Dehydrogenase, Chain A, domain 1"/>
    <property type="match status" value="1"/>
</dbReference>
<keyword evidence="2 4" id="KW-0560">Oxidoreductase</keyword>
<dbReference type="InterPro" id="IPR015590">
    <property type="entry name" value="Aldehyde_DH_dom"/>
</dbReference>
<name>A0A5N8X8P8_9ACTN</name>
<dbReference type="FunFam" id="3.40.309.10:FF:000012">
    <property type="entry name" value="Betaine aldehyde dehydrogenase"/>
    <property type="match status" value="1"/>
</dbReference>
<comment type="caution">
    <text evidence="6">The sequence shown here is derived from an EMBL/GenBank/DDBJ whole genome shotgun (WGS) entry which is preliminary data.</text>
</comment>
<dbReference type="Gene3D" id="3.40.309.10">
    <property type="entry name" value="Aldehyde Dehydrogenase, Chain A, domain 2"/>
    <property type="match status" value="1"/>
</dbReference>
<dbReference type="FunFam" id="3.40.605.10:FF:000001">
    <property type="entry name" value="Aldehyde dehydrogenase 1"/>
    <property type="match status" value="1"/>
</dbReference>
<gene>
    <name evidence="6" type="ORF">FNH08_01275</name>
</gene>
<feature type="active site" evidence="3">
    <location>
        <position position="258"/>
    </location>
</feature>
<dbReference type="PROSITE" id="PS00687">
    <property type="entry name" value="ALDEHYDE_DEHYDR_GLU"/>
    <property type="match status" value="1"/>
</dbReference>
<sequence>MPAVLPPTIRTQAFIDGAFTDATDGATFESLAPATGQVLVHVAACGTGDVDRAVASARKTFNSGVWSQLPPAERKKILLTFADLVEEHREELALTESIDAGKPITDCRDFDLPDVINTFRWYAEAIDKVYGKTSPTGSEHVGLIVREPIGVVGAVLPWNFPAAMLAWKLAPALAAGNSVVVKPPELASLTTLRIAELAAEAGIPAGVLNVVPGLGHITGKALGLHRDVDVVSFTGSTEVGRAFLRYAADSNLKNIVLECGGKSPQIVTADNADRIPEVAADLAEAAFWNAGQNCTAGSRILVHSSIKDEFVAALVKEANGRRVAEPTAPETAIGPLIEESALTRVLGYIQQAKEDGATVVAGGERLHQDSGGWFVAPTVIDNVSPTMAVAREEIFGPVVAVLAFDTDEEALAIANDTDYGLAATVWSHDIDRALKLARGVRAGTVAVNGYSEGDISTPFGGYKTSGFGGRDNGLEAFEQYTQLKTIWITLR</sequence>
<evidence type="ECO:0000256" key="3">
    <source>
        <dbReference type="PROSITE-ProRule" id="PRU10007"/>
    </source>
</evidence>
<reference evidence="6 7" key="1">
    <citation type="submission" date="2019-07" db="EMBL/GenBank/DDBJ databases">
        <title>New species of Amycolatopsis and Streptomyces.</title>
        <authorList>
            <person name="Duangmal K."/>
            <person name="Teo W.F.A."/>
            <person name="Lipun K."/>
        </authorList>
    </citation>
    <scope>NUCLEOTIDE SEQUENCE [LARGE SCALE GENOMIC DNA]</scope>
    <source>
        <strain evidence="6 7">NBRC 106415</strain>
    </source>
</reference>
<evidence type="ECO:0000313" key="6">
    <source>
        <dbReference type="EMBL" id="MPY55870.1"/>
    </source>
</evidence>